<dbReference type="FunCoup" id="A0A330L9H7">
    <property type="interactions" value="41"/>
</dbReference>
<keyword evidence="5" id="KW-0732">Signal</keyword>
<dbReference type="Gene3D" id="2.20.200.10">
    <property type="entry name" value="Outer membrane efflux proteins (OEP)"/>
    <property type="match status" value="1"/>
</dbReference>
<name>A0A330L9H7_9BACT</name>
<evidence type="ECO:0000256" key="1">
    <source>
        <dbReference type="ARBA" id="ARBA00004370"/>
    </source>
</evidence>
<evidence type="ECO:0000313" key="11">
    <source>
        <dbReference type="Proteomes" id="UP000248168"/>
    </source>
</evidence>
<evidence type="ECO:0000256" key="7">
    <source>
        <dbReference type="ARBA" id="ARBA00023139"/>
    </source>
</evidence>
<dbReference type="GO" id="GO:0005886">
    <property type="term" value="C:plasma membrane"/>
    <property type="evidence" value="ECO:0007669"/>
    <property type="project" value="UniProtKB-SubCell"/>
</dbReference>
<proteinExistence type="inferred from homology"/>
<evidence type="ECO:0000256" key="4">
    <source>
        <dbReference type="ARBA" id="ARBA00022692"/>
    </source>
</evidence>
<evidence type="ECO:0000256" key="2">
    <source>
        <dbReference type="ARBA" id="ARBA00007613"/>
    </source>
</evidence>
<protein>
    <submittedName>
        <fullName evidence="10">Putative Multidrug resistance outer membrane protein</fullName>
    </submittedName>
</protein>
<dbReference type="Pfam" id="PF02321">
    <property type="entry name" value="OEP"/>
    <property type="match status" value="2"/>
</dbReference>
<evidence type="ECO:0000256" key="6">
    <source>
        <dbReference type="ARBA" id="ARBA00023136"/>
    </source>
</evidence>
<evidence type="ECO:0000313" key="10">
    <source>
        <dbReference type="EMBL" id="SPP66063.1"/>
    </source>
</evidence>
<organism evidence="10 11">
    <name type="scientific">Nitrospira lenta</name>
    <dbReference type="NCBI Taxonomy" id="1436998"/>
    <lineage>
        <taxon>Bacteria</taxon>
        <taxon>Pseudomonadati</taxon>
        <taxon>Nitrospirota</taxon>
        <taxon>Nitrospiria</taxon>
        <taxon>Nitrospirales</taxon>
        <taxon>Nitrospiraceae</taxon>
        <taxon>Nitrospira</taxon>
    </lineage>
</organism>
<dbReference type="AlphaFoldDB" id="A0A330L9H7"/>
<dbReference type="RefSeq" id="WP_121990281.1">
    <property type="nucleotide sequence ID" value="NZ_OUNR01000018.1"/>
</dbReference>
<evidence type="ECO:0000256" key="5">
    <source>
        <dbReference type="ARBA" id="ARBA00022729"/>
    </source>
</evidence>
<keyword evidence="6 9" id="KW-0472">Membrane</keyword>
<dbReference type="Gene3D" id="1.20.1600.10">
    <property type="entry name" value="Outer membrane efflux proteins (OEP)"/>
    <property type="match status" value="1"/>
</dbReference>
<dbReference type="PANTHER" id="PTHR30203:SF20">
    <property type="entry name" value="MULTIDRUG RESISTANCE OUTER MEMBRANE PROTEIN MDTP-RELATED"/>
    <property type="match status" value="1"/>
</dbReference>
<accession>A0A330L9H7</accession>
<reference evidence="11" key="1">
    <citation type="submission" date="2018-04" db="EMBL/GenBank/DDBJ databases">
        <authorList>
            <person name="Lucker S."/>
            <person name="Sakoula D."/>
        </authorList>
    </citation>
    <scope>NUCLEOTIDE SEQUENCE [LARGE SCALE GENOMIC DNA]</scope>
</reference>
<dbReference type="Proteomes" id="UP000248168">
    <property type="component" value="Unassembled WGS sequence"/>
</dbReference>
<dbReference type="InterPro" id="IPR010131">
    <property type="entry name" value="MdtP/NodT-like"/>
</dbReference>
<dbReference type="InParanoid" id="A0A330L9H7"/>
<evidence type="ECO:0000256" key="9">
    <source>
        <dbReference type="RuleBase" id="RU362097"/>
    </source>
</evidence>
<keyword evidence="3 9" id="KW-1134">Transmembrane beta strand</keyword>
<comment type="subcellular location">
    <subcellularLocation>
        <location evidence="9">Cell membrane</location>
        <topology evidence="9">Lipid-anchor</topology>
    </subcellularLocation>
    <subcellularLocation>
        <location evidence="1">Membrane</location>
    </subcellularLocation>
</comment>
<sequence>MTFPGIATSRLRTGLGIAGALLFGSCAWIPPGNPPAELLEPPEMRETLAEVESRLQQWPEDRWWTQFSNQELNDLIDSALKDNPGLKRASARLREAEALVKVEGARLLPFLEADASLTHERISQHGVFAVLNPKVAGDKILLGIVNPLSFRYEFDFWGKNRATVEAALGQAAAEEAEKADVRLRLTAAMARSYFKGQALQQQLDIVKTLVAIRRDLKTLAETRFRLGLDNEQPVKIAVADYEAAFKRQAGLRDQLDVQRHVLARLAGQGPDYSLHLFAKPAVVIPEQITAPDHLSIGLLVRRPDLAAALYRADAAARLVKVAKTQFYPTIDLTAFVGFNALTLMKHADKLSNLLFSGQSNSYGFAPGLRMPWFEGGRLRGELAAQRAEYDSAVELYNETLLDAMRDVADSLSAWQSTREMIESHKRLMASLGEDVQLAKVRLITGLDDDREVLRHRQPVLEQEYALRALESDQLVAAVDLIEALGGGYKNQDIEKRPHHNPSAQ</sequence>
<keyword evidence="11" id="KW-1185">Reference proteome</keyword>
<dbReference type="InterPro" id="IPR003423">
    <property type="entry name" value="OMP_efflux"/>
</dbReference>
<keyword evidence="8 9" id="KW-0449">Lipoprotein</keyword>
<keyword evidence="4 9" id="KW-0812">Transmembrane</keyword>
<evidence type="ECO:0000256" key="3">
    <source>
        <dbReference type="ARBA" id="ARBA00022452"/>
    </source>
</evidence>
<dbReference type="OrthoDB" id="9770517at2"/>
<dbReference type="PANTHER" id="PTHR30203">
    <property type="entry name" value="OUTER MEMBRANE CATION EFFLUX PROTEIN"/>
    <property type="match status" value="1"/>
</dbReference>
<dbReference type="GO" id="GO:0015562">
    <property type="term" value="F:efflux transmembrane transporter activity"/>
    <property type="evidence" value="ECO:0007669"/>
    <property type="project" value="InterPro"/>
</dbReference>
<dbReference type="NCBIfam" id="TIGR01845">
    <property type="entry name" value="outer_NodT"/>
    <property type="match status" value="1"/>
</dbReference>
<evidence type="ECO:0000256" key="8">
    <source>
        <dbReference type="ARBA" id="ARBA00023288"/>
    </source>
</evidence>
<keyword evidence="7 9" id="KW-0564">Palmitate</keyword>
<dbReference type="EMBL" id="OUNR01000018">
    <property type="protein sequence ID" value="SPP66063.1"/>
    <property type="molecule type" value="Genomic_DNA"/>
</dbReference>
<gene>
    <name evidence="10" type="ORF">NITLEN_50103</name>
</gene>
<comment type="similarity">
    <text evidence="2 9">Belongs to the outer membrane factor (OMF) (TC 1.B.17) family.</text>
</comment>
<dbReference type="SUPFAM" id="SSF56954">
    <property type="entry name" value="Outer membrane efflux proteins (OEP)"/>
    <property type="match status" value="1"/>
</dbReference>